<name>A0ACC0PIL1_RHOML</name>
<dbReference type="Proteomes" id="UP001062846">
    <property type="component" value="Chromosome 3"/>
</dbReference>
<evidence type="ECO:0000313" key="2">
    <source>
        <dbReference type="Proteomes" id="UP001062846"/>
    </source>
</evidence>
<accession>A0ACC0PIL1</accession>
<proteinExistence type="predicted"/>
<protein>
    <submittedName>
        <fullName evidence="1">Uncharacterized protein</fullName>
    </submittedName>
</protein>
<keyword evidence="2" id="KW-1185">Reference proteome</keyword>
<evidence type="ECO:0000313" key="1">
    <source>
        <dbReference type="EMBL" id="KAI8565360.1"/>
    </source>
</evidence>
<comment type="caution">
    <text evidence="1">The sequence shown here is derived from an EMBL/GenBank/DDBJ whole genome shotgun (WGS) entry which is preliminary data.</text>
</comment>
<sequence>MGRSPCCSKEGLNRGAWTATEDKILKDYITLHGEGKWRNLPKRAGRTDNEIKNYWNTNLCKKLSNPKNPKRSSDHHHEKKNKISRFKNNMDPQPLKESSNVVRTKAVRCSSKVLMISTPPQPDKKTDQPMANTSMDKQPLDMIVQEVEDNYNSRDFALDLEIGEGDVWLSGFLNSEELLMISHGENTMEDWSGNSFLDQPNSNPHDLTSFLEYGGDWLADN</sequence>
<organism evidence="1 2">
    <name type="scientific">Rhododendron molle</name>
    <name type="common">Chinese azalea</name>
    <name type="synonym">Azalea mollis</name>
    <dbReference type="NCBI Taxonomy" id="49168"/>
    <lineage>
        <taxon>Eukaryota</taxon>
        <taxon>Viridiplantae</taxon>
        <taxon>Streptophyta</taxon>
        <taxon>Embryophyta</taxon>
        <taxon>Tracheophyta</taxon>
        <taxon>Spermatophyta</taxon>
        <taxon>Magnoliopsida</taxon>
        <taxon>eudicotyledons</taxon>
        <taxon>Gunneridae</taxon>
        <taxon>Pentapetalae</taxon>
        <taxon>asterids</taxon>
        <taxon>Ericales</taxon>
        <taxon>Ericaceae</taxon>
        <taxon>Ericoideae</taxon>
        <taxon>Rhodoreae</taxon>
        <taxon>Rhododendron</taxon>
    </lineage>
</organism>
<reference evidence="1" key="1">
    <citation type="submission" date="2022-02" db="EMBL/GenBank/DDBJ databases">
        <title>Plant Genome Project.</title>
        <authorList>
            <person name="Zhang R.-G."/>
        </authorList>
    </citation>
    <scope>NUCLEOTIDE SEQUENCE</scope>
    <source>
        <strain evidence="1">AT1</strain>
    </source>
</reference>
<dbReference type="EMBL" id="CM046390">
    <property type="protein sequence ID" value="KAI8565360.1"/>
    <property type="molecule type" value="Genomic_DNA"/>
</dbReference>
<gene>
    <name evidence="1" type="ORF">RHMOL_Rhmol03G0252900</name>
</gene>